<evidence type="ECO:0000313" key="2">
    <source>
        <dbReference type="EMBL" id="TCU37720.1"/>
    </source>
</evidence>
<comment type="caution">
    <text evidence="1">The sequence shown here is derived from an EMBL/GenBank/DDBJ whole genome shotgun (WGS) entry which is preliminary data.</text>
</comment>
<proteinExistence type="predicted"/>
<dbReference type="EMBL" id="SMBK01000005">
    <property type="protein sequence ID" value="TCU37720.1"/>
    <property type="molecule type" value="Genomic_DNA"/>
</dbReference>
<dbReference type="AlphaFoldDB" id="A0A4R3R5I6"/>
<evidence type="ECO:0000313" key="1">
    <source>
        <dbReference type="EMBL" id="TCU29079.1"/>
    </source>
</evidence>
<sequence length="75" mass="8851">MKKAVPFERITKMQVMIEGPSRLRPFCMTAPYDYHIGVCAGFGHQWRLVQVRRTAERSVQRKERLCRSVRMPVKT</sequence>
<gene>
    <name evidence="2" type="ORF">EV129_10536</name>
    <name evidence="1" type="ORF">EV130_102259</name>
</gene>
<name>A0A4R3R5I6_9HYPH</name>
<accession>A0A4R3R5I6</accession>
<dbReference type="EMBL" id="SMBJ01000002">
    <property type="protein sequence ID" value="TCU29079.1"/>
    <property type="molecule type" value="Genomic_DNA"/>
</dbReference>
<evidence type="ECO:0000313" key="4">
    <source>
        <dbReference type="Proteomes" id="UP000295547"/>
    </source>
</evidence>
<dbReference type="Proteomes" id="UP000295547">
    <property type="component" value="Unassembled WGS sequence"/>
</dbReference>
<protein>
    <submittedName>
        <fullName evidence="1">Uncharacterized protein</fullName>
    </submittedName>
</protein>
<keyword evidence="4" id="KW-1185">Reference proteome</keyword>
<dbReference type="Proteomes" id="UP000295507">
    <property type="component" value="Unassembled WGS sequence"/>
</dbReference>
<evidence type="ECO:0000313" key="3">
    <source>
        <dbReference type="Proteomes" id="UP000295507"/>
    </source>
</evidence>
<reference evidence="3 4" key="1">
    <citation type="submission" date="2019-03" db="EMBL/GenBank/DDBJ databases">
        <title>Genomic Encyclopedia of Type Strains, Phase IV (KMG-V): Genome sequencing to study the core and pangenomes of soil and plant-associated prokaryotes.</title>
        <authorList>
            <person name="Whitman W."/>
        </authorList>
    </citation>
    <scope>NUCLEOTIDE SEQUENCE [LARGE SCALE GENOMIC DNA]</scope>
    <source>
        <strain evidence="1 4">Gr42</strain>
        <strain evidence="2 3">IE4868</strain>
    </source>
</reference>
<organism evidence="1 4">
    <name type="scientific">Rhizobium azibense</name>
    <dbReference type="NCBI Taxonomy" id="1136135"/>
    <lineage>
        <taxon>Bacteria</taxon>
        <taxon>Pseudomonadati</taxon>
        <taxon>Pseudomonadota</taxon>
        <taxon>Alphaproteobacteria</taxon>
        <taxon>Hyphomicrobiales</taxon>
        <taxon>Rhizobiaceae</taxon>
        <taxon>Rhizobium/Agrobacterium group</taxon>
        <taxon>Rhizobium</taxon>
    </lineage>
</organism>